<feature type="chain" id="PRO_5040759307" description="Glycosyl hydrolase family 71" evidence="1">
    <location>
        <begin position="27"/>
        <end position="505"/>
    </location>
</feature>
<evidence type="ECO:0000256" key="1">
    <source>
        <dbReference type="SAM" id="SignalP"/>
    </source>
</evidence>
<protein>
    <recommendedName>
        <fullName evidence="4">Glycosyl hydrolase family 71</fullName>
    </recommendedName>
</protein>
<dbReference type="GO" id="GO:0051118">
    <property type="term" value="F:glucan endo-1,3-alpha-glucosidase activity"/>
    <property type="evidence" value="ECO:0007669"/>
    <property type="project" value="InterPro"/>
</dbReference>
<evidence type="ECO:0000313" key="3">
    <source>
        <dbReference type="Proteomes" id="UP001165079"/>
    </source>
</evidence>
<proteinExistence type="predicted"/>
<dbReference type="CDD" id="cd11577">
    <property type="entry name" value="GH71"/>
    <property type="match status" value="1"/>
</dbReference>
<gene>
    <name evidence="2" type="ORF">Afil01_63000</name>
</gene>
<organism evidence="2 3">
    <name type="scientific">Actinorhabdospora filicis</name>
    <dbReference type="NCBI Taxonomy" id="1785913"/>
    <lineage>
        <taxon>Bacteria</taxon>
        <taxon>Bacillati</taxon>
        <taxon>Actinomycetota</taxon>
        <taxon>Actinomycetes</taxon>
        <taxon>Micromonosporales</taxon>
        <taxon>Micromonosporaceae</taxon>
        <taxon>Actinorhabdospora</taxon>
    </lineage>
</organism>
<dbReference type="EMBL" id="BSTX01000006">
    <property type="protein sequence ID" value="GLZ81493.1"/>
    <property type="molecule type" value="Genomic_DNA"/>
</dbReference>
<dbReference type="InterPro" id="IPR005197">
    <property type="entry name" value="Glyco_hydro_71"/>
</dbReference>
<dbReference type="RefSeq" id="WP_285666974.1">
    <property type="nucleotide sequence ID" value="NZ_BSTX01000006.1"/>
</dbReference>
<reference evidence="2" key="1">
    <citation type="submission" date="2023-03" db="EMBL/GenBank/DDBJ databases">
        <title>Actinorhabdospora filicis NBRC 111898.</title>
        <authorList>
            <person name="Ichikawa N."/>
            <person name="Sato H."/>
            <person name="Tonouchi N."/>
        </authorList>
    </citation>
    <scope>NUCLEOTIDE SEQUENCE</scope>
    <source>
        <strain evidence="2">NBRC 111898</strain>
    </source>
</reference>
<sequence>MRPIRLIAVAALAVPLLAVPTAAATAQDAPASVAAASPLPFDLPSRDVLEASGKKVFAHYFTQFRISVDNKDGASDYYVNEYLNPKGEDYQKDTDGDGVPDTTVYPHEAYGGYLRDRPLPRGVLPGDWQYADAVTEVTRAVQAGLDGFTVDLLSVNQTSYHWQTLLRLMKAAKQVDPDFKIVIMPDMNAGTIKSLTPVQLADAISPLFKDASTYRLTDGRLVVAPFKAENHDAAWWTSFKTEMANKYAENVALVPFTLNFNATFDKLKSVAYGFSEMEYGTPALQDSLPTKIATAHNAGVKFMASLSPQDSRPSQGNYYEANNSENLRRGWTKAIDGGADWVQLMTWNDYSENHQFSPSVRNGGVWLDLSSYYLTRFKTGAYPAIVRDVTYLVHRNQFAAAKPSSGTQTKFQVVRANGGTPRDSVEVLTFLKAAATVTPTIGGKAAAAYSAPAGVTSKLFPLAYGLNSAVVARSGVTVCTATSPWEVKSQFTVQDMLYSAVSSSR</sequence>
<keyword evidence="1" id="KW-0732">Signal</keyword>
<keyword evidence="3" id="KW-1185">Reference proteome</keyword>
<dbReference type="Proteomes" id="UP001165079">
    <property type="component" value="Unassembled WGS sequence"/>
</dbReference>
<evidence type="ECO:0008006" key="4">
    <source>
        <dbReference type="Google" id="ProtNLM"/>
    </source>
</evidence>
<accession>A0A9W6SSY1</accession>
<comment type="caution">
    <text evidence="2">The sequence shown here is derived from an EMBL/GenBank/DDBJ whole genome shotgun (WGS) entry which is preliminary data.</text>
</comment>
<evidence type="ECO:0000313" key="2">
    <source>
        <dbReference type="EMBL" id="GLZ81493.1"/>
    </source>
</evidence>
<name>A0A9W6SSY1_9ACTN</name>
<dbReference type="Pfam" id="PF03659">
    <property type="entry name" value="Glyco_hydro_71"/>
    <property type="match status" value="1"/>
</dbReference>
<feature type="signal peptide" evidence="1">
    <location>
        <begin position="1"/>
        <end position="26"/>
    </location>
</feature>
<dbReference type="Gene3D" id="3.20.20.80">
    <property type="entry name" value="Glycosidases"/>
    <property type="match status" value="1"/>
</dbReference>
<dbReference type="AlphaFoldDB" id="A0A9W6SSY1"/>